<evidence type="ECO:0000256" key="3">
    <source>
        <dbReference type="ARBA" id="ARBA00032460"/>
    </source>
</evidence>
<evidence type="ECO:0000259" key="5">
    <source>
        <dbReference type="PROSITE" id="PS51819"/>
    </source>
</evidence>
<dbReference type="PROSITE" id="PS51819">
    <property type="entry name" value="VOC"/>
    <property type="match status" value="1"/>
</dbReference>
<dbReference type="EMBL" id="JWIC01000010">
    <property type="protein sequence ID" value="KID55290.1"/>
    <property type="molecule type" value="Genomic_DNA"/>
</dbReference>
<sequence>MAKMIHSMVRVKDLKHSIKFYHELFELEVKRSIEFESFSLTYLSNQESEFELELTHNFDKTDGYHLGDGYGHLAFSTDNLKAIWEKAQSNGYAPTDIKTLKQLNKLVARFFFVTDPDGYQVEVIESNDLFN</sequence>
<dbReference type="SUPFAM" id="SSF54593">
    <property type="entry name" value="Glyoxalase/Bleomycin resistance protein/Dihydroxybiphenyl dioxygenase"/>
    <property type="match status" value="1"/>
</dbReference>
<dbReference type="Proteomes" id="UP000031327">
    <property type="component" value="Unassembled WGS sequence"/>
</dbReference>
<organism evidence="6 7">
    <name type="scientific">Pseudoalteromonas luteoviolacea</name>
    <dbReference type="NCBI Taxonomy" id="43657"/>
    <lineage>
        <taxon>Bacteria</taxon>
        <taxon>Pseudomonadati</taxon>
        <taxon>Pseudomonadota</taxon>
        <taxon>Gammaproteobacteria</taxon>
        <taxon>Alteromonadales</taxon>
        <taxon>Pseudoalteromonadaceae</taxon>
        <taxon>Pseudoalteromonas</taxon>
    </lineage>
</organism>
<gene>
    <name evidence="6" type="ORF">JF50_24760</name>
</gene>
<evidence type="ECO:0000313" key="6">
    <source>
        <dbReference type="EMBL" id="KID55290.1"/>
    </source>
</evidence>
<feature type="domain" description="VOC" evidence="5">
    <location>
        <begin position="3"/>
        <end position="126"/>
    </location>
</feature>
<evidence type="ECO:0000313" key="7">
    <source>
        <dbReference type="Proteomes" id="UP000031327"/>
    </source>
</evidence>
<reference evidence="6 7" key="1">
    <citation type="submission" date="2014-12" db="EMBL/GenBank/DDBJ databases">
        <title>Draft Genome Sequence of Pseudoalteromonas luteoviolacea HI1.</title>
        <authorList>
            <person name="Asahina A.Y."/>
            <person name="Hadfield M.G."/>
        </authorList>
    </citation>
    <scope>NUCLEOTIDE SEQUENCE [LARGE SCALE GENOMIC DNA]</scope>
    <source>
        <strain evidence="6 7">HI1</strain>
    </source>
</reference>
<evidence type="ECO:0000256" key="2">
    <source>
        <dbReference type="ARBA" id="ARBA00030892"/>
    </source>
</evidence>
<protein>
    <recommendedName>
        <fullName evidence="2">Aldoketomutase</fullName>
    </recommendedName>
    <alternativeName>
        <fullName evidence="1">Ketone-aldehyde mutase</fullName>
    </alternativeName>
    <alternativeName>
        <fullName evidence="3">Methylglyoxalase</fullName>
    </alternativeName>
    <alternativeName>
        <fullName evidence="4">S-D-lactoylglutathione methylglyoxal lyase</fullName>
    </alternativeName>
</protein>
<dbReference type="GO" id="GO:0005737">
    <property type="term" value="C:cytoplasm"/>
    <property type="evidence" value="ECO:0007669"/>
    <property type="project" value="TreeGrafter"/>
</dbReference>
<name>A0A0C1Q6V9_9GAMM</name>
<proteinExistence type="predicted"/>
<comment type="caution">
    <text evidence="6">The sequence shown here is derived from an EMBL/GenBank/DDBJ whole genome shotgun (WGS) entry which is preliminary data.</text>
</comment>
<dbReference type="InterPro" id="IPR004360">
    <property type="entry name" value="Glyas_Fos-R_dOase_dom"/>
</dbReference>
<dbReference type="Pfam" id="PF00903">
    <property type="entry name" value="Glyoxalase"/>
    <property type="match status" value="1"/>
</dbReference>
<dbReference type="GO" id="GO:0019243">
    <property type="term" value="P:methylglyoxal catabolic process to D-lactate via S-lactoyl-glutathione"/>
    <property type="evidence" value="ECO:0007669"/>
    <property type="project" value="TreeGrafter"/>
</dbReference>
<dbReference type="InterPro" id="IPR029068">
    <property type="entry name" value="Glyas_Bleomycin-R_OHBP_Dase"/>
</dbReference>
<dbReference type="InterPro" id="IPR037523">
    <property type="entry name" value="VOC_core"/>
</dbReference>
<dbReference type="OrthoDB" id="9789841at2"/>
<dbReference type="PANTHER" id="PTHR46036">
    <property type="entry name" value="LACTOYLGLUTATHIONE LYASE"/>
    <property type="match status" value="1"/>
</dbReference>
<dbReference type="PANTHER" id="PTHR46036:SF5">
    <property type="entry name" value="LACTOYLGLUTATHIONE LYASE"/>
    <property type="match status" value="1"/>
</dbReference>
<accession>A0A0C1Q6V9</accession>
<evidence type="ECO:0000256" key="1">
    <source>
        <dbReference type="ARBA" id="ARBA00030291"/>
    </source>
</evidence>
<evidence type="ECO:0000256" key="4">
    <source>
        <dbReference type="ARBA" id="ARBA00033298"/>
    </source>
</evidence>
<dbReference type="GO" id="GO:0004462">
    <property type="term" value="F:lactoylglutathione lyase activity"/>
    <property type="evidence" value="ECO:0007669"/>
    <property type="project" value="TreeGrafter"/>
</dbReference>
<keyword evidence="6" id="KW-0456">Lyase</keyword>
<dbReference type="Gene3D" id="3.10.180.10">
    <property type="entry name" value="2,3-Dihydroxybiphenyl 1,2-Dioxygenase, domain 1"/>
    <property type="match status" value="1"/>
</dbReference>
<dbReference type="AlphaFoldDB" id="A0A0C1Q6V9"/>